<dbReference type="AlphaFoldDB" id="A0A8B9L6Q6"/>
<evidence type="ECO:0000313" key="2">
    <source>
        <dbReference type="Proteomes" id="UP000694621"/>
    </source>
</evidence>
<reference evidence="1" key="1">
    <citation type="submission" date="2025-08" db="UniProtKB">
        <authorList>
            <consortium name="Ensembl"/>
        </authorList>
    </citation>
    <scope>IDENTIFICATION</scope>
</reference>
<proteinExistence type="predicted"/>
<evidence type="ECO:0000313" key="1">
    <source>
        <dbReference type="Ensembl" id="ENSAMXP00005045934.1"/>
    </source>
</evidence>
<organism evidence="1 2">
    <name type="scientific">Astyanax mexicanus</name>
    <name type="common">Blind cave fish</name>
    <name type="synonym">Astyanax fasciatus mexicanus</name>
    <dbReference type="NCBI Taxonomy" id="7994"/>
    <lineage>
        <taxon>Eukaryota</taxon>
        <taxon>Metazoa</taxon>
        <taxon>Chordata</taxon>
        <taxon>Craniata</taxon>
        <taxon>Vertebrata</taxon>
        <taxon>Euteleostomi</taxon>
        <taxon>Actinopterygii</taxon>
        <taxon>Neopterygii</taxon>
        <taxon>Teleostei</taxon>
        <taxon>Ostariophysi</taxon>
        <taxon>Characiformes</taxon>
        <taxon>Characoidei</taxon>
        <taxon>Acestrorhamphidae</taxon>
        <taxon>Acestrorhamphinae</taxon>
        <taxon>Astyanax</taxon>
    </lineage>
</organism>
<protein>
    <submittedName>
        <fullName evidence="1">Uncharacterized protein</fullName>
    </submittedName>
</protein>
<dbReference type="Proteomes" id="UP000694621">
    <property type="component" value="Unplaced"/>
</dbReference>
<sequence>MVFTLREQTLFWFSGDGGSEFRQWFLSQVKGAIDDDVTEGKKNTCYKSAFYFIIVEVFAAGGYNIHLQSGNLICHFLFFKVMDTQNFRG</sequence>
<accession>A0A8B9L6Q6</accession>
<dbReference type="Ensembl" id="ENSAMXT00005049908.1">
    <property type="protein sequence ID" value="ENSAMXP00005045934.1"/>
    <property type="gene ID" value="ENSAMXG00005021203.1"/>
</dbReference>
<name>A0A8B9L6Q6_ASTMX</name>